<accession>A0A1P8UAT7</accession>
<dbReference type="InterPro" id="IPR043128">
    <property type="entry name" value="Rev_trsase/Diguanyl_cyclase"/>
</dbReference>
<feature type="transmembrane region" description="Helical" evidence="1">
    <location>
        <begin position="63"/>
        <end position="82"/>
    </location>
</feature>
<dbReference type="InterPro" id="IPR029787">
    <property type="entry name" value="Nucleotide_cyclase"/>
</dbReference>
<evidence type="ECO:0000313" key="4">
    <source>
        <dbReference type="Proteomes" id="UP000187185"/>
    </source>
</evidence>
<dbReference type="PROSITE" id="PS50887">
    <property type="entry name" value="GGDEF"/>
    <property type="match status" value="1"/>
</dbReference>
<keyword evidence="1" id="KW-0472">Membrane</keyword>
<name>A0A1P8UAT7_9MICO</name>
<feature type="transmembrane region" description="Helical" evidence="1">
    <location>
        <begin position="6"/>
        <end position="26"/>
    </location>
</feature>
<dbReference type="Gene3D" id="3.30.70.270">
    <property type="match status" value="1"/>
</dbReference>
<dbReference type="EMBL" id="CP018762">
    <property type="protein sequence ID" value="APZ35234.1"/>
    <property type="molecule type" value="Genomic_DNA"/>
</dbReference>
<protein>
    <recommendedName>
        <fullName evidence="2">GGDEF domain-containing protein</fullName>
    </recommendedName>
</protein>
<evidence type="ECO:0000259" key="2">
    <source>
        <dbReference type="PROSITE" id="PS50887"/>
    </source>
</evidence>
<feature type="domain" description="GGDEF" evidence="2">
    <location>
        <begin position="229"/>
        <end position="358"/>
    </location>
</feature>
<feature type="transmembrane region" description="Helical" evidence="1">
    <location>
        <begin position="33"/>
        <end position="57"/>
    </location>
</feature>
<feature type="transmembrane region" description="Helical" evidence="1">
    <location>
        <begin position="179"/>
        <end position="200"/>
    </location>
</feature>
<dbReference type="KEGG" id="maur:BOH66_14005"/>
<organism evidence="3 4">
    <name type="scientific">Microbacterium aurum</name>
    <dbReference type="NCBI Taxonomy" id="36805"/>
    <lineage>
        <taxon>Bacteria</taxon>
        <taxon>Bacillati</taxon>
        <taxon>Actinomycetota</taxon>
        <taxon>Actinomycetes</taxon>
        <taxon>Micrococcales</taxon>
        <taxon>Microbacteriaceae</taxon>
        <taxon>Microbacterium</taxon>
    </lineage>
</organism>
<dbReference type="STRING" id="36805.BOH66_14005"/>
<sequence>MQVLQIAQCVIATIATICMVGLGFLYRPGRATTLWSLTFILAMATSYTDVVATILGSDTLRRAALGLLLCAPGLIWAGLRAYRGARAHSWIALLAGIAGAIALATLSDTAYPWGVRAAYAVSAVFAALTTLELVRRPERGGGTSFPLSLFSLLFVAVGITTASAGALTTDETDLASLRLVNGFGMLAYITCALVTLLFLARGGAVDASRGVFPEVAAERLRRAQAAGERSWALLYVRVDDAADLRAVRGDAGYAAVLAAVHDDICEAFPTEADIGRVALDAYAVLVAQPPTVLRERVRTLLRTIAAPEPTQDVSVSASVGWAGVAEQGYALDDLLAAARTSASAAAGAGGDRWERAVGRAAAD</sequence>
<reference evidence="3 4" key="1">
    <citation type="submission" date="2016-12" db="EMBL/GenBank/DDBJ databases">
        <title>Complete genome sequence of Microbacterium aurum KACC 15219.</title>
        <authorList>
            <person name="Jung Y."/>
            <person name="Shin J.-H."/>
            <person name="Lee Y.-J."/>
            <person name="Yi H."/>
            <person name="Bahn Y.-S."/>
            <person name="Kim J.F."/>
            <person name="Lee D.-W."/>
        </authorList>
    </citation>
    <scope>NUCLEOTIDE SEQUENCE [LARGE SCALE GENOMIC DNA]</scope>
    <source>
        <strain evidence="3 4">KACC 15219</strain>
    </source>
</reference>
<keyword evidence="1" id="KW-1133">Transmembrane helix</keyword>
<dbReference type="AlphaFoldDB" id="A0A1P8UAT7"/>
<feature type="transmembrane region" description="Helical" evidence="1">
    <location>
        <begin position="146"/>
        <end position="167"/>
    </location>
</feature>
<evidence type="ECO:0000313" key="3">
    <source>
        <dbReference type="EMBL" id="APZ35234.1"/>
    </source>
</evidence>
<evidence type="ECO:0000256" key="1">
    <source>
        <dbReference type="SAM" id="Phobius"/>
    </source>
</evidence>
<dbReference type="Proteomes" id="UP000187185">
    <property type="component" value="Chromosome"/>
</dbReference>
<keyword evidence="1" id="KW-0812">Transmembrane</keyword>
<feature type="transmembrane region" description="Helical" evidence="1">
    <location>
        <begin position="89"/>
        <end position="107"/>
    </location>
</feature>
<keyword evidence="4" id="KW-1185">Reference proteome</keyword>
<dbReference type="SUPFAM" id="SSF55073">
    <property type="entry name" value="Nucleotide cyclase"/>
    <property type="match status" value="1"/>
</dbReference>
<gene>
    <name evidence="3" type="ORF">BOH66_14005</name>
</gene>
<proteinExistence type="predicted"/>
<feature type="transmembrane region" description="Helical" evidence="1">
    <location>
        <begin position="113"/>
        <end position="134"/>
    </location>
</feature>
<dbReference type="InterPro" id="IPR000160">
    <property type="entry name" value="GGDEF_dom"/>
</dbReference>